<feature type="chain" id="PRO_5039037954" description="DUF3515 domain-containing protein" evidence="2">
    <location>
        <begin position="22"/>
        <end position="202"/>
    </location>
</feature>
<dbReference type="EMBL" id="BONO01000022">
    <property type="protein sequence ID" value="GIG37408.1"/>
    <property type="molecule type" value="Genomic_DNA"/>
</dbReference>
<protein>
    <recommendedName>
        <fullName evidence="5">DUF3515 domain-containing protein</fullName>
    </recommendedName>
</protein>
<dbReference type="AlphaFoldDB" id="A0A919PC09"/>
<dbReference type="InterPro" id="IPR021903">
    <property type="entry name" value="DUF3515"/>
</dbReference>
<dbReference type="PROSITE" id="PS51257">
    <property type="entry name" value="PROKAR_LIPOPROTEIN"/>
    <property type="match status" value="1"/>
</dbReference>
<reference evidence="3" key="1">
    <citation type="submission" date="2021-01" db="EMBL/GenBank/DDBJ databases">
        <title>Whole genome shotgun sequence of Cellulomonas pakistanensis NBRC 110800.</title>
        <authorList>
            <person name="Komaki H."/>
            <person name="Tamura T."/>
        </authorList>
    </citation>
    <scope>NUCLEOTIDE SEQUENCE</scope>
    <source>
        <strain evidence="3">NBRC 110800</strain>
    </source>
</reference>
<gene>
    <name evidence="3" type="ORF">Cpa01nite_27890</name>
</gene>
<comment type="caution">
    <text evidence="3">The sequence shown here is derived from an EMBL/GenBank/DDBJ whole genome shotgun (WGS) entry which is preliminary data.</text>
</comment>
<evidence type="ECO:0000313" key="3">
    <source>
        <dbReference type="EMBL" id="GIG37408.1"/>
    </source>
</evidence>
<evidence type="ECO:0000313" key="4">
    <source>
        <dbReference type="Proteomes" id="UP000642125"/>
    </source>
</evidence>
<name>A0A919PC09_9CELL</name>
<sequence>MSLPRRRPSRTALTSAGLALAAAPLLGGCASTVGVAVAPDAANPACARVVLALPESLGDGLDERRTTSQATWAWGEGADPVTLRCGVEVPGPTTEQCVTMETAAGTSIDWLVRADAEPADAEDADPGALAAATADPSAPATATEPADPLAEPGSSDWTFVTYGRDPAVEVHVPAAVVAERSTSFLDALSPAIAQVEATRSCL</sequence>
<evidence type="ECO:0000256" key="1">
    <source>
        <dbReference type="SAM" id="MobiDB-lite"/>
    </source>
</evidence>
<organism evidence="3 4">
    <name type="scientific">Cellulomonas pakistanensis</name>
    <dbReference type="NCBI Taxonomy" id="992287"/>
    <lineage>
        <taxon>Bacteria</taxon>
        <taxon>Bacillati</taxon>
        <taxon>Actinomycetota</taxon>
        <taxon>Actinomycetes</taxon>
        <taxon>Micrococcales</taxon>
        <taxon>Cellulomonadaceae</taxon>
        <taxon>Cellulomonas</taxon>
    </lineage>
</organism>
<proteinExistence type="predicted"/>
<dbReference type="RefSeq" id="WP_203669397.1">
    <property type="nucleotide sequence ID" value="NZ_BONO01000022.1"/>
</dbReference>
<feature type="region of interest" description="Disordered" evidence="1">
    <location>
        <begin position="117"/>
        <end position="157"/>
    </location>
</feature>
<accession>A0A919PC09</accession>
<feature type="compositionally biased region" description="Low complexity" evidence="1">
    <location>
        <begin position="126"/>
        <end position="152"/>
    </location>
</feature>
<dbReference type="Pfam" id="PF12028">
    <property type="entry name" value="DUF3515"/>
    <property type="match status" value="1"/>
</dbReference>
<keyword evidence="4" id="KW-1185">Reference proteome</keyword>
<feature type="signal peptide" evidence="2">
    <location>
        <begin position="1"/>
        <end position="21"/>
    </location>
</feature>
<keyword evidence="2" id="KW-0732">Signal</keyword>
<dbReference type="Proteomes" id="UP000642125">
    <property type="component" value="Unassembled WGS sequence"/>
</dbReference>
<evidence type="ECO:0008006" key="5">
    <source>
        <dbReference type="Google" id="ProtNLM"/>
    </source>
</evidence>
<evidence type="ECO:0000256" key="2">
    <source>
        <dbReference type="SAM" id="SignalP"/>
    </source>
</evidence>